<dbReference type="OrthoDB" id="3542292at2759"/>
<dbReference type="EC" id="3.2.1.28" evidence="4"/>
<dbReference type="GO" id="GO:0004555">
    <property type="term" value="F:alpha,alpha-trehalase activity"/>
    <property type="evidence" value="ECO:0007669"/>
    <property type="project" value="UniProtKB-EC"/>
</dbReference>
<name>A0A2R6NXU9_9APHY</name>
<gene>
    <name evidence="6" type="ORF">PHLCEN_2v6973</name>
</gene>
<evidence type="ECO:0000256" key="3">
    <source>
        <dbReference type="ARBA" id="ARBA00023295"/>
    </source>
</evidence>
<dbReference type="Gene3D" id="1.50.10.10">
    <property type="match status" value="1"/>
</dbReference>
<comment type="catalytic activity">
    <reaction evidence="4">
        <text>alpha,alpha-trehalose + H2O = alpha-D-glucose + beta-D-glucose</text>
        <dbReference type="Rhea" id="RHEA:32675"/>
        <dbReference type="ChEBI" id="CHEBI:15377"/>
        <dbReference type="ChEBI" id="CHEBI:15903"/>
        <dbReference type="ChEBI" id="CHEBI:16551"/>
        <dbReference type="ChEBI" id="CHEBI:17925"/>
        <dbReference type="EC" id="3.2.1.28"/>
    </reaction>
</comment>
<proteinExistence type="inferred from homology"/>
<evidence type="ECO:0000256" key="4">
    <source>
        <dbReference type="RuleBase" id="RU361180"/>
    </source>
</evidence>
<dbReference type="InterPro" id="IPR001661">
    <property type="entry name" value="Glyco_hydro_37"/>
</dbReference>
<dbReference type="PRINTS" id="PR00744">
    <property type="entry name" value="GLHYDRLASE37"/>
</dbReference>
<dbReference type="InterPro" id="IPR008928">
    <property type="entry name" value="6-hairpin_glycosidase_sf"/>
</dbReference>
<dbReference type="PROSITE" id="PS00927">
    <property type="entry name" value="TREHALASE_1"/>
    <property type="match status" value="1"/>
</dbReference>
<dbReference type="PANTHER" id="PTHR23403">
    <property type="entry name" value="TREHALASE"/>
    <property type="match status" value="1"/>
</dbReference>
<feature type="chain" id="PRO_5015333237" description="Trehalase" evidence="5">
    <location>
        <begin position="18"/>
        <end position="750"/>
    </location>
</feature>
<dbReference type="PANTHER" id="PTHR23403:SF1">
    <property type="entry name" value="TREHALASE"/>
    <property type="match status" value="1"/>
</dbReference>
<evidence type="ECO:0000256" key="1">
    <source>
        <dbReference type="ARBA" id="ARBA00005615"/>
    </source>
</evidence>
<dbReference type="STRING" id="98765.A0A2R6NXU9"/>
<protein>
    <recommendedName>
        <fullName evidence="4">Trehalase</fullName>
        <ecNumber evidence="4">3.2.1.28</ecNumber>
    </recommendedName>
    <alternativeName>
        <fullName evidence="4">Alpha-trehalose glucohydrolase</fullName>
    </alternativeName>
</protein>
<dbReference type="InterPro" id="IPR012341">
    <property type="entry name" value="6hp_glycosidase-like_sf"/>
</dbReference>
<dbReference type="PROSITE" id="PS00928">
    <property type="entry name" value="TREHALASE_2"/>
    <property type="match status" value="1"/>
</dbReference>
<comment type="caution">
    <text evidence="6">The sequence shown here is derived from an EMBL/GenBank/DDBJ whole genome shotgun (WGS) entry which is preliminary data.</text>
</comment>
<accession>A0A2R6NXU9</accession>
<dbReference type="EMBL" id="MLYV02000692">
    <property type="protein sequence ID" value="PSR79562.1"/>
    <property type="molecule type" value="Genomic_DNA"/>
</dbReference>
<dbReference type="GO" id="GO:0005993">
    <property type="term" value="P:trehalose catabolic process"/>
    <property type="evidence" value="ECO:0007669"/>
    <property type="project" value="TreeGrafter"/>
</dbReference>
<dbReference type="SUPFAM" id="SSF48208">
    <property type="entry name" value="Six-hairpin glycosidases"/>
    <property type="match status" value="1"/>
</dbReference>
<dbReference type="Proteomes" id="UP000186601">
    <property type="component" value="Unassembled WGS sequence"/>
</dbReference>
<keyword evidence="2 4" id="KW-0378">Hydrolase</keyword>
<organism evidence="6 7">
    <name type="scientific">Hermanssonia centrifuga</name>
    <dbReference type="NCBI Taxonomy" id="98765"/>
    <lineage>
        <taxon>Eukaryota</taxon>
        <taxon>Fungi</taxon>
        <taxon>Dikarya</taxon>
        <taxon>Basidiomycota</taxon>
        <taxon>Agaricomycotina</taxon>
        <taxon>Agaricomycetes</taxon>
        <taxon>Polyporales</taxon>
        <taxon>Meruliaceae</taxon>
        <taxon>Hermanssonia</taxon>
    </lineage>
</organism>
<sequence length="750" mass="80650">MRPTFISVLCLLSTVHALPQADVSTETPSITLSTSIASPTVPLTNTIPSQVPLPPTQAWCPSQIFCAGELLQTVNLAQAYSDPKTFVDKPTSKSAQQVTSDFQAIFNPNTTEGSIVNFLDDDFRGEGLELEAVALANFNANPAFLNNVTDPLLKAWAQTVSGYWIQLIRSTNDSALCPEGETGPCESTLIPLNHTFVVPGGRFREQYYWDSYWIVRGLIKSELLDVANATLQNFMDELEDFGFIPNGGRIYYLNRSQPPLFIRMLSDYIAASNDTSILARALPLAEKELAWWATNRTSTITSPYTNNSYPMARYAAANTAPRPESYLTDYLTANDPTLTTPLTDDERADLYSQLASGAESGWDYSSRFIREPIAGGSNNTNVALRTLNIKNNIPVDLNSILYHAHIVLSGFYSSQNNASAVSTHNQAASTIRAGILDLFWDPSKLAFYDFNLTSNARNSIFTAATFYPLWNGIVPDEVLSSSNNAFGFFSAVHMVLNRYNGTFPVTFLESGLQWDAPNAWPPHQHIILEALSALPSNVSSGSAPSPSSSQSTFDLIPSGQIGVSEDQLPGQLILGSGNATKSGPNADINTLNGTVVNGGNATQGEGWGQALQRELANRYFASAFCSWHATGGSIPNLLPKLSDQELNLTQSVNNTGNMFEKFSISDIDSAGRGGEYTVQAGFGWTNGVVLIVAGEYGNVLVAPQCPDVLAENNGANATSGSTTASSSASHAGPSAFILAVISLLALGSLL</sequence>
<dbReference type="Pfam" id="PF01204">
    <property type="entry name" value="Trehalase"/>
    <property type="match status" value="2"/>
</dbReference>
<keyword evidence="3 4" id="KW-0326">Glycosidase</keyword>
<evidence type="ECO:0000313" key="6">
    <source>
        <dbReference type="EMBL" id="PSR79562.1"/>
    </source>
</evidence>
<reference evidence="6 7" key="1">
    <citation type="submission" date="2018-02" db="EMBL/GenBank/DDBJ databases">
        <title>Genome sequence of the basidiomycete white-rot fungus Phlebia centrifuga.</title>
        <authorList>
            <person name="Granchi Z."/>
            <person name="Peng M."/>
            <person name="de Vries R.P."/>
            <person name="Hilden K."/>
            <person name="Makela M.R."/>
            <person name="Grigoriev I."/>
            <person name="Riley R."/>
        </authorList>
    </citation>
    <scope>NUCLEOTIDE SEQUENCE [LARGE SCALE GENOMIC DNA]</scope>
    <source>
        <strain evidence="6 7">FBCC195</strain>
    </source>
</reference>
<evidence type="ECO:0000256" key="2">
    <source>
        <dbReference type="ARBA" id="ARBA00022801"/>
    </source>
</evidence>
<dbReference type="InterPro" id="IPR018232">
    <property type="entry name" value="Glyco_hydro_37_CS"/>
</dbReference>
<evidence type="ECO:0000256" key="5">
    <source>
        <dbReference type="SAM" id="SignalP"/>
    </source>
</evidence>
<feature type="signal peptide" evidence="5">
    <location>
        <begin position="1"/>
        <end position="17"/>
    </location>
</feature>
<keyword evidence="7" id="KW-1185">Reference proteome</keyword>
<comment type="similarity">
    <text evidence="1 4">Belongs to the glycosyl hydrolase 37 family.</text>
</comment>
<dbReference type="AlphaFoldDB" id="A0A2R6NXU9"/>
<evidence type="ECO:0000313" key="7">
    <source>
        <dbReference type="Proteomes" id="UP000186601"/>
    </source>
</evidence>
<keyword evidence="5" id="KW-0732">Signal</keyword>